<evidence type="ECO:0000313" key="2">
    <source>
        <dbReference type="EMBL" id="JAH47747.1"/>
    </source>
</evidence>
<dbReference type="EMBL" id="GBXM01060830">
    <property type="protein sequence ID" value="JAH47747.1"/>
    <property type="molecule type" value="Transcribed_RNA"/>
</dbReference>
<reference evidence="2" key="1">
    <citation type="submission" date="2014-11" db="EMBL/GenBank/DDBJ databases">
        <authorList>
            <person name="Amaro Gonzalez C."/>
        </authorList>
    </citation>
    <scope>NUCLEOTIDE SEQUENCE</scope>
</reference>
<feature type="transmembrane region" description="Helical" evidence="1">
    <location>
        <begin position="20"/>
        <end position="49"/>
    </location>
</feature>
<accession>A0A0E9T2L3</accession>
<reference evidence="2" key="2">
    <citation type="journal article" date="2015" name="Fish Shellfish Immunol.">
        <title>Early steps in the European eel (Anguilla anguilla)-Vibrio vulnificus interaction in the gills: Role of the RtxA13 toxin.</title>
        <authorList>
            <person name="Callol A."/>
            <person name="Pajuelo D."/>
            <person name="Ebbesson L."/>
            <person name="Teles M."/>
            <person name="MacKenzie S."/>
            <person name="Amaro C."/>
        </authorList>
    </citation>
    <scope>NUCLEOTIDE SEQUENCE</scope>
</reference>
<organism evidence="2">
    <name type="scientific">Anguilla anguilla</name>
    <name type="common">European freshwater eel</name>
    <name type="synonym">Muraena anguilla</name>
    <dbReference type="NCBI Taxonomy" id="7936"/>
    <lineage>
        <taxon>Eukaryota</taxon>
        <taxon>Metazoa</taxon>
        <taxon>Chordata</taxon>
        <taxon>Craniata</taxon>
        <taxon>Vertebrata</taxon>
        <taxon>Euteleostomi</taxon>
        <taxon>Actinopterygii</taxon>
        <taxon>Neopterygii</taxon>
        <taxon>Teleostei</taxon>
        <taxon>Anguilliformes</taxon>
        <taxon>Anguillidae</taxon>
        <taxon>Anguilla</taxon>
    </lineage>
</organism>
<protein>
    <submittedName>
        <fullName evidence="2">Uncharacterized protein</fullName>
    </submittedName>
</protein>
<name>A0A0E9T2L3_ANGAN</name>
<evidence type="ECO:0000256" key="1">
    <source>
        <dbReference type="SAM" id="Phobius"/>
    </source>
</evidence>
<keyword evidence="1" id="KW-1133">Transmembrane helix</keyword>
<proteinExistence type="predicted"/>
<keyword evidence="1" id="KW-0472">Membrane</keyword>
<sequence>MGALLSQTSGKAPSGQSALLLWWSLLFFHIIHFVFVLHCDLQVQLLCVLKMFQKNSRTRASKPYVPPTCFPPSTKRLIFPLCF</sequence>
<keyword evidence="1" id="KW-0812">Transmembrane</keyword>
<dbReference type="AlphaFoldDB" id="A0A0E9T2L3"/>